<dbReference type="EMBL" id="HACM01007326">
    <property type="protein sequence ID" value="CRZ07768.1"/>
    <property type="molecule type" value="Transcribed_RNA"/>
</dbReference>
<evidence type="ECO:0000313" key="2">
    <source>
        <dbReference type="EMBL" id="CRZ07764.1"/>
    </source>
</evidence>
<feature type="region of interest" description="Disordered" evidence="1">
    <location>
        <begin position="1"/>
        <end position="39"/>
    </location>
</feature>
<protein>
    <submittedName>
        <fullName evidence="2">Uncharacterized protein</fullName>
    </submittedName>
</protein>
<evidence type="ECO:0000256" key="1">
    <source>
        <dbReference type="SAM" id="MobiDB-lite"/>
    </source>
</evidence>
<dbReference type="EMBL" id="HACM01007344">
    <property type="protein sequence ID" value="CRZ07786.1"/>
    <property type="molecule type" value="Transcribed_RNA"/>
</dbReference>
<dbReference type="AlphaFoldDB" id="A0A0H5RGG2"/>
<accession>A0A0H5RGG2</accession>
<dbReference type="EMBL" id="HACM01007322">
    <property type="protein sequence ID" value="CRZ07764.1"/>
    <property type="molecule type" value="Transcribed_RNA"/>
</dbReference>
<reference evidence="2" key="1">
    <citation type="submission" date="2015-04" db="EMBL/GenBank/DDBJ databases">
        <title>The genome sequence of the plant pathogenic Rhizarian Plasmodiophora brassicae reveals insights in its biotrophic life cycle and the origin of chitin synthesis.</title>
        <authorList>
            <person name="Schwelm A."/>
            <person name="Fogelqvist J."/>
            <person name="Knaust A."/>
            <person name="Julke S."/>
            <person name="Lilja T."/>
            <person name="Dhandapani V."/>
            <person name="Bonilla-Rosso G."/>
            <person name="Karlsson M."/>
            <person name="Shevchenko A."/>
            <person name="Choi S.R."/>
            <person name="Kim H.G."/>
            <person name="Park J.Y."/>
            <person name="Lim Y.P."/>
            <person name="Ludwig-Muller J."/>
            <person name="Dixelius C."/>
        </authorList>
    </citation>
    <scope>NUCLEOTIDE SEQUENCE</scope>
    <source>
        <tissue evidence="2">Potato root galls</tissue>
    </source>
</reference>
<dbReference type="EMBL" id="HACM01007349">
    <property type="protein sequence ID" value="CRZ07791.1"/>
    <property type="molecule type" value="Transcribed_RNA"/>
</dbReference>
<name>A0A0H5RGG2_9EUKA</name>
<sequence>MLLASPRPTDPRPGSHPSGRCYNGLSQLDTRLPPSAPRSSKLHEAFVEDAPDIHAAPWELPLESTRCSCWAPSGLVRTPGSAVSVPLSDIRLGKMSDKGERDPTGSARPVLTFTKTRSGIDAVFPPSHWPLPGRPRSSTVGYPALRTSLSKVHSARTCYDLPPVSGESLSLQILL</sequence>
<organism evidence="2">
    <name type="scientific">Spongospora subterranea</name>
    <dbReference type="NCBI Taxonomy" id="70186"/>
    <lineage>
        <taxon>Eukaryota</taxon>
        <taxon>Sar</taxon>
        <taxon>Rhizaria</taxon>
        <taxon>Endomyxa</taxon>
        <taxon>Phytomyxea</taxon>
        <taxon>Plasmodiophorida</taxon>
        <taxon>Plasmodiophoridae</taxon>
        <taxon>Spongospora</taxon>
    </lineage>
</organism>
<proteinExistence type="predicted"/>